<dbReference type="InterPro" id="IPR016024">
    <property type="entry name" value="ARM-type_fold"/>
</dbReference>
<organism evidence="2 3">
    <name type="scientific">Bonamia ostreae</name>
    <dbReference type="NCBI Taxonomy" id="126728"/>
    <lineage>
        <taxon>Eukaryota</taxon>
        <taxon>Sar</taxon>
        <taxon>Rhizaria</taxon>
        <taxon>Endomyxa</taxon>
        <taxon>Ascetosporea</taxon>
        <taxon>Haplosporida</taxon>
        <taxon>Bonamia</taxon>
    </lineage>
</organism>
<dbReference type="SUPFAM" id="SSF48371">
    <property type="entry name" value="ARM repeat"/>
    <property type="match status" value="1"/>
</dbReference>
<dbReference type="InterPro" id="IPR011989">
    <property type="entry name" value="ARM-like"/>
</dbReference>
<evidence type="ECO:0000259" key="1">
    <source>
        <dbReference type="Pfam" id="PF11865"/>
    </source>
</evidence>
<gene>
    <name evidence="2" type="ORF">MHBO_002915</name>
</gene>
<proteinExistence type="predicted"/>
<dbReference type="InterPro" id="IPR050517">
    <property type="entry name" value="DDR_Repair_Kinase"/>
</dbReference>
<sequence length="352" mass="39917">MFNLFSKNVPNNIRLHIVPYLDHEDTDVRKEAVLSCSNLLLEICKKTKYLNQYERLLSSDIIERLVLVGICDTDGEVRKTIFMSLYEEFDLFLSQEEFISNFFIALNDEILQIRQLAIKILGRLSARNPLFVFPSLKKIFVQLLFEIKNSSSEQHASDSNSLIAALFLAAPKLVCNYVDPIMNTIHPQLRKNDSSVAHALTAVGALSKASNSLIDKYQHELVPQLLSIVVSRNSCVSCKVALRTLRELFESGGKVVSPYSEHPNLLPAILVCLGAYNGFEVRREASKLVGYLGAWNPDLYRNMRDAKGWGGDKEDWGYLNEVELPVFREDRPDPRYFDVVAINEMVRILADG</sequence>
<dbReference type="InterPro" id="IPR024585">
    <property type="entry name" value="mTOR_dom"/>
</dbReference>
<feature type="non-terminal residue" evidence="2">
    <location>
        <position position="352"/>
    </location>
</feature>
<feature type="domain" description="Serine/threonine-protein kinase mTOR" evidence="1">
    <location>
        <begin position="255"/>
        <end position="351"/>
    </location>
</feature>
<dbReference type="Pfam" id="PF11865">
    <property type="entry name" value="mTOR_dom"/>
    <property type="match status" value="1"/>
</dbReference>
<accession>A0ABV2APQ2</accession>
<evidence type="ECO:0000313" key="3">
    <source>
        <dbReference type="Proteomes" id="UP001439008"/>
    </source>
</evidence>
<comment type="caution">
    <text evidence="2">The sequence shown here is derived from an EMBL/GenBank/DDBJ whole genome shotgun (WGS) entry which is preliminary data.</text>
</comment>
<dbReference type="PANTHER" id="PTHR11139:SF9">
    <property type="entry name" value="SERINE_THREONINE-PROTEIN KINASE MTOR"/>
    <property type="match status" value="1"/>
</dbReference>
<dbReference type="Proteomes" id="UP001439008">
    <property type="component" value="Unassembled WGS sequence"/>
</dbReference>
<reference evidence="2 3" key="1">
    <citation type="journal article" date="2024" name="BMC Biol.">
        <title>Comparative genomics of Ascetosporea gives new insight into the evolutionary basis for animal parasitism in Rhizaria.</title>
        <authorList>
            <person name="Hiltunen Thoren M."/>
            <person name="Onut-Brannstrom I."/>
            <person name="Alfjorden A."/>
            <person name="Peckova H."/>
            <person name="Swords F."/>
            <person name="Hooper C."/>
            <person name="Holzer A.S."/>
            <person name="Bass D."/>
            <person name="Burki F."/>
        </authorList>
    </citation>
    <scope>NUCLEOTIDE SEQUENCE [LARGE SCALE GENOMIC DNA]</scope>
    <source>
        <strain evidence="2">20-A016</strain>
    </source>
</reference>
<name>A0ABV2APQ2_9EUKA</name>
<dbReference type="Gene3D" id="1.25.10.10">
    <property type="entry name" value="Leucine-rich Repeat Variant"/>
    <property type="match status" value="1"/>
</dbReference>
<protein>
    <recommendedName>
        <fullName evidence="1">Serine/threonine-protein kinase mTOR domain-containing protein</fullName>
    </recommendedName>
</protein>
<evidence type="ECO:0000313" key="2">
    <source>
        <dbReference type="EMBL" id="MES1921383.1"/>
    </source>
</evidence>
<dbReference type="EMBL" id="JBDODL010001296">
    <property type="protein sequence ID" value="MES1921383.1"/>
    <property type="molecule type" value="Genomic_DNA"/>
</dbReference>
<dbReference type="PANTHER" id="PTHR11139">
    <property type="entry name" value="ATAXIA TELANGIECTASIA MUTATED ATM -RELATED"/>
    <property type="match status" value="1"/>
</dbReference>
<keyword evidence="3" id="KW-1185">Reference proteome</keyword>